<dbReference type="EMBL" id="JAVREN010000006">
    <property type="protein sequence ID" value="MDT0306577.1"/>
    <property type="molecule type" value="Genomic_DNA"/>
</dbReference>
<organism evidence="5 6">
    <name type="scientific">Streptomyces boetiae</name>
    <dbReference type="NCBI Taxonomy" id="3075541"/>
    <lineage>
        <taxon>Bacteria</taxon>
        <taxon>Bacillati</taxon>
        <taxon>Actinomycetota</taxon>
        <taxon>Actinomycetes</taxon>
        <taxon>Kitasatosporales</taxon>
        <taxon>Streptomycetaceae</taxon>
        <taxon>Streptomyces</taxon>
    </lineage>
</organism>
<evidence type="ECO:0000313" key="5">
    <source>
        <dbReference type="EMBL" id="MDT0306577.1"/>
    </source>
</evidence>
<evidence type="ECO:0000256" key="3">
    <source>
        <dbReference type="SAM" id="MobiDB-lite"/>
    </source>
</evidence>
<dbReference type="Proteomes" id="UP001183388">
    <property type="component" value="Unassembled WGS sequence"/>
</dbReference>
<feature type="region of interest" description="Disordered" evidence="3">
    <location>
        <begin position="263"/>
        <end position="287"/>
    </location>
</feature>
<comment type="caution">
    <text evidence="5">The sequence shown here is derived from an EMBL/GenBank/DDBJ whole genome shotgun (WGS) entry which is preliminary data.</text>
</comment>
<evidence type="ECO:0000259" key="4">
    <source>
        <dbReference type="SMART" id="SM00822"/>
    </source>
</evidence>
<evidence type="ECO:0000313" key="6">
    <source>
        <dbReference type="Proteomes" id="UP001183388"/>
    </source>
</evidence>
<dbReference type="PANTHER" id="PTHR24320:SF148">
    <property type="entry name" value="NAD(P)-BINDING ROSSMANN-FOLD SUPERFAMILY PROTEIN"/>
    <property type="match status" value="1"/>
</dbReference>
<evidence type="ECO:0000256" key="1">
    <source>
        <dbReference type="ARBA" id="ARBA00006484"/>
    </source>
</evidence>
<gene>
    <name evidence="5" type="ORF">RM780_06330</name>
</gene>
<dbReference type="SMART" id="SM00822">
    <property type="entry name" value="PKS_KR"/>
    <property type="match status" value="1"/>
</dbReference>
<dbReference type="PANTHER" id="PTHR24320">
    <property type="entry name" value="RETINOL DEHYDROGENASE"/>
    <property type="match status" value="1"/>
</dbReference>
<name>A0ABU2L5D1_9ACTN</name>
<keyword evidence="2" id="KW-0560">Oxidoreductase</keyword>
<feature type="domain" description="Ketoreductase" evidence="4">
    <location>
        <begin position="2"/>
        <end position="172"/>
    </location>
</feature>
<dbReference type="RefSeq" id="WP_311629502.1">
    <property type="nucleotide sequence ID" value="NZ_JAVREN010000006.1"/>
</dbReference>
<dbReference type="Pfam" id="PF00106">
    <property type="entry name" value="adh_short"/>
    <property type="match status" value="1"/>
</dbReference>
<protein>
    <submittedName>
        <fullName evidence="5">SDR family NAD(P)-dependent oxidoreductase</fullName>
    </submittedName>
</protein>
<proteinExistence type="inferred from homology"/>
<dbReference type="PRINTS" id="PR00081">
    <property type="entry name" value="GDHRDH"/>
</dbReference>
<dbReference type="InterPro" id="IPR036291">
    <property type="entry name" value="NAD(P)-bd_dom_sf"/>
</dbReference>
<dbReference type="InterPro" id="IPR057326">
    <property type="entry name" value="KR_dom"/>
</dbReference>
<reference evidence="6" key="1">
    <citation type="submission" date="2023-07" db="EMBL/GenBank/DDBJ databases">
        <title>30 novel species of actinomycetes from the DSMZ collection.</title>
        <authorList>
            <person name="Nouioui I."/>
        </authorList>
    </citation>
    <scope>NUCLEOTIDE SEQUENCE [LARGE SCALE GENOMIC DNA]</scope>
    <source>
        <strain evidence="6">DSM 44917</strain>
    </source>
</reference>
<comment type="similarity">
    <text evidence="1">Belongs to the short-chain dehydrogenases/reductases (SDR) family.</text>
</comment>
<dbReference type="SUPFAM" id="SSF51735">
    <property type="entry name" value="NAD(P)-binding Rossmann-fold domains"/>
    <property type="match status" value="1"/>
</dbReference>
<evidence type="ECO:0000256" key="2">
    <source>
        <dbReference type="ARBA" id="ARBA00023002"/>
    </source>
</evidence>
<sequence>MRTLLLTGAGRGLGLATARFLLRRDPGLHLVTAVRGDAEALASRLSADAPGRVTGLTCDLASLDSVRQAAGRLAGLLEADRLPPLRGIVANAGMQATTATQRTADGFEATFGVNVLGHYLLIRLLLDRLTAPARIVLVGSGTHYGDFRHNLGLIPAPRDAPAARLARPWTAPDAATPRAGRAAYATSKLAVVRLTHALDRRTPADVAVYCLDPGMMPGTGLARQGTALERAAWHSVLRLTRVLPGVTSPRAAARRLAAAAIGEAPGPSGSHLAGGRVTRSSPASYDREREEDLWATAARLVGLAQVP</sequence>
<dbReference type="InterPro" id="IPR002347">
    <property type="entry name" value="SDR_fam"/>
</dbReference>
<keyword evidence="6" id="KW-1185">Reference proteome</keyword>
<accession>A0ABU2L5D1</accession>
<dbReference type="Gene3D" id="3.40.50.720">
    <property type="entry name" value="NAD(P)-binding Rossmann-like Domain"/>
    <property type="match status" value="1"/>
</dbReference>